<dbReference type="InterPro" id="IPR015797">
    <property type="entry name" value="NUDIX_hydrolase-like_dom_sf"/>
</dbReference>
<sequence length="135" mass="14934">MTSGIDLQALLSLTNSQYRINHSSPAGHPYDKIIVGARAANEKFFPNVFPIPGGHVADTDTEIFQTLVREVYKETALSFNPVKASTKPFAYATEKTVKQGEEKVVLQKSSLQLNFVCEVRKGTLRVNPEEHSEGI</sequence>
<keyword evidence="2" id="KW-1185">Reference proteome</keyword>
<comment type="caution">
    <text evidence="1">The sequence shown here is derived from an EMBL/GenBank/DDBJ whole genome shotgun (WGS) entry which is preliminary data.</text>
</comment>
<gene>
    <name evidence="1" type="ORF">HO133_009795</name>
</gene>
<evidence type="ECO:0000313" key="2">
    <source>
        <dbReference type="Proteomes" id="UP000593566"/>
    </source>
</evidence>
<accession>A0A8H6CLM5</accession>
<dbReference type="GeneID" id="59338190"/>
<dbReference type="RefSeq" id="XP_037154502.1">
    <property type="nucleotide sequence ID" value="XM_037300654.1"/>
</dbReference>
<dbReference type="EMBL" id="JACCJB010000007">
    <property type="protein sequence ID" value="KAF6225793.1"/>
    <property type="molecule type" value="Genomic_DNA"/>
</dbReference>
<dbReference type="Proteomes" id="UP000593566">
    <property type="component" value="Unassembled WGS sequence"/>
</dbReference>
<name>A0A8H6CLM5_9LECA</name>
<dbReference type="AlphaFoldDB" id="A0A8H6CLM5"/>
<organism evidence="1 2">
    <name type="scientific">Letharia lupina</name>
    <dbReference type="NCBI Taxonomy" id="560253"/>
    <lineage>
        <taxon>Eukaryota</taxon>
        <taxon>Fungi</taxon>
        <taxon>Dikarya</taxon>
        <taxon>Ascomycota</taxon>
        <taxon>Pezizomycotina</taxon>
        <taxon>Lecanoromycetes</taxon>
        <taxon>OSLEUM clade</taxon>
        <taxon>Lecanoromycetidae</taxon>
        <taxon>Lecanorales</taxon>
        <taxon>Lecanorineae</taxon>
        <taxon>Parmeliaceae</taxon>
        <taxon>Letharia</taxon>
    </lineage>
</organism>
<evidence type="ECO:0000313" key="1">
    <source>
        <dbReference type="EMBL" id="KAF6225793.1"/>
    </source>
</evidence>
<dbReference type="SUPFAM" id="SSF55811">
    <property type="entry name" value="Nudix"/>
    <property type="match status" value="1"/>
</dbReference>
<proteinExistence type="predicted"/>
<evidence type="ECO:0008006" key="3">
    <source>
        <dbReference type="Google" id="ProtNLM"/>
    </source>
</evidence>
<dbReference type="Gene3D" id="3.90.79.10">
    <property type="entry name" value="Nucleoside Triphosphate Pyrophosphohydrolase"/>
    <property type="match status" value="1"/>
</dbReference>
<protein>
    <recommendedName>
        <fullName evidence="3">Nudix hydrolase domain-containing protein</fullName>
    </recommendedName>
</protein>
<reference evidence="1 2" key="1">
    <citation type="journal article" date="2020" name="Genomics">
        <title>Complete, high-quality genomes from long-read metagenomic sequencing of two wolf lichen thalli reveals enigmatic genome architecture.</title>
        <authorList>
            <person name="McKenzie S.K."/>
            <person name="Walston R.F."/>
            <person name="Allen J.L."/>
        </authorList>
    </citation>
    <scope>NUCLEOTIDE SEQUENCE [LARGE SCALE GENOMIC DNA]</scope>
    <source>
        <strain evidence="1">WasteWater1</strain>
    </source>
</reference>